<accession>A0AA96GC46</accession>
<evidence type="ECO:0000313" key="3">
    <source>
        <dbReference type="Proteomes" id="UP001302719"/>
    </source>
</evidence>
<dbReference type="EMBL" id="CP116967">
    <property type="protein sequence ID" value="WNM56358.1"/>
    <property type="molecule type" value="Genomic_DNA"/>
</dbReference>
<dbReference type="Proteomes" id="UP001302719">
    <property type="component" value="Chromosome"/>
</dbReference>
<name>A0AA96GC46_9BACT</name>
<dbReference type="RefSeq" id="WP_312639941.1">
    <property type="nucleotide sequence ID" value="NZ_CP116967.1"/>
</dbReference>
<gene>
    <name evidence="2" type="ORF">PP769_10205</name>
</gene>
<evidence type="ECO:0000313" key="2">
    <source>
        <dbReference type="EMBL" id="WNM56358.1"/>
    </source>
</evidence>
<organism evidence="2 3">
    <name type="scientific">Candidatus Nitrospira allomarina</name>
    <dbReference type="NCBI Taxonomy" id="3020900"/>
    <lineage>
        <taxon>Bacteria</taxon>
        <taxon>Pseudomonadati</taxon>
        <taxon>Nitrospirota</taxon>
        <taxon>Nitrospiria</taxon>
        <taxon>Nitrospirales</taxon>
        <taxon>Nitrospiraceae</taxon>
        <taxon>Nitrospira</taxon>
    </lineage>
</organism>
<protein>
    <submittedName>
        <fullName evidence="2">Uncharacterized protein</fullName>
    </submittedName>
</protein>
<proteinExistence type="predicted"/>
<dbReference type="KEGG" id="nall:PP769_10205"/>
<feature type="transmembrane region" description="Helical" evidence="1">
    <location>
        <begin position="7"/>
        <end position="27"/>
    </location>
</feature>
<reference evidence="2 3" key="1">
    <citation type="submission" date="2023-01" db="EMBL/GenBank/DDBJ databases">
        <title>Cultivation and genomic characterization of new, ubiquitous marine nitrite-oxidizing bacteria from the Nitrospirales.</title>
        <authorList>
            <person name="Mueller A.J."/>
            <person name="Daebeler A."/>
            <person name="Herbold C.W."/>
            <person name="Kirkegaard R.H."/>
            <person name="Daims H."/>
        </authorList>
    </citation>
    <scope>NUCLEOTIDE SEQUENCE [LARGE SCALE GENOMIC DNA]</scope>
    <source>
        <strain evidence="2 3">VA</strain>
    </source>
</reference>
<keyword evidence="1" id="KW-1133">Transmembrane helix</keyword>
<keyword evidence="1" id="KW-0812">Transmembrane</keyword>
<dbReference type="AlphaFoldDB" id="A0AA96GC46"/>
<evidence type="ECO:0000256" key="1">
    <source>
        <dbReference type="SAM" id="Phobius"/>
    </source>
</evidence>
<keyword evidence="1" id="KW-0472">Membrane</keyword>
<keyword evidence="3" id="KW-1185">Reference proteome</keyword>
<sequence>MSLLGEAIIAMLTLMFLIWSAAIWASFKEETEQKPGSLHTRKKVA</sequence>